<dbReference type="InterPro" id="IPR036388">
    <property type="entry name" value="WH-like_DNA-bd_sf"/>
</dbReference>
<dbReference type="Proteomes" id="UP000530928">
    <property type="component" value="Unassembled WGS sequence"/>
</dbReference>
<dbReference type="InterPro" id="IPR011991">
    <property type="entry name" value="ArsR-like_HTH"/>
</dbReference>
<evidence type="ECO:0000313" key="7">
    <source>
        <dbReference type="Proteomes" id="UP000530928"/>
    </source>
</evidence>
<evidence type="ECO:0000256" key="3">
    <source>
        <dbReference type="ARBA" id="ARBA00023163"/>
    </source>
</evidence>
<keyword evidence="2 6" id="KW-0238">DNA-binding</keyword>
<gene>
    <name evidence="6" type="ORF">HNR30_007300</name>
</gene>
<dbReference type="SUPFAM" id="SSF55718">
    <property type="entry name" value="SCP-like"/>
    <property type="match status" value="1"/>
</dbReference>
<dbReference type="Pfam" id="PF01638">
    <property type="entry name" value="HxlR"/>
    <property type="match status" value="1"/>
</dbReference>
<evidence type="ECO:0000259" key="5">
    <source>
        <dbReference type="PROSITE" id="PS51118"/>
    </source>
</evidence>
<feature type="domain" description="HTH hxlR-type" evidence="5">
    <location>
        <begin position="34"/>
        <end position="126"/>
    </location>
</feature>
<evidence type="ECO:0000313" key="6">
    <source>
        <dbReference type="EMBL" id="MBA2895909.1"/>
    </source>
</evidence>
<dbReference type="InterPro" id="IPR036527">
    <property type="entry name" value="SCP2_sterol-bd_dom_sf"/>
</dbReference>
<sequence>MKSTVPVQGYIGIVLELERDWYTKWSMKGYGQFCPIAKAAELLDQRWTLLILRELMCGSQQFNEIRRGVPKMSPTLLSRRLRDLVRYGIAVKTPDGRYLLTPAGKELQPLVELLGTWGTRWMPDLGDPDLDPHLLMWDIRRSVDLTALPTGRTVVQVVFGDLPGAGREWWLVLTRDGADTCDFDPGYEVAARLEVPLPIMTAVWRGDVSWAEARRRDQLRVSGSFEPRWFLLSKFAPVERPEMDSPESDALGHDGYHVTPLP</sequence>
<evidence type="ECO:0000256" key="1">
    <source>
        <dbReference type="ARBA" id="ARBA00023015"/>
    </source>
</evidence>
<dbReference type="CDD" id="cd00090">
    <property type="entry name" value="HTH_ARSR"/>
    <property type="match status" value="1"/>
</dbReference>
<dbReference type="PANTHER" id="PTHR33204">
    <property type="entry name" value="TRANSCRIPTIONAL REGULATOR, MARR FAMILY"/>
    <property type="match status" value="1"/>
</dbReference>
<dbReference type="PANTHER" id="PTHR33204:SF18">
    <property type="entry name" value="TRANSCRIPTIONAL REGULATORY PROTEIN"/>
    <property type="match status" value="1"/>
</dbReference>
<dbReference type="AlphaFoldDB" id="A0A7W0CRB3"/>
<feature type="region of interest" description="Disordered" evidence="4">
    <location>
        <begin position="240"/>
        <end position="262"/>
    </location>
</feature>
<dbReference type="PROSITE" id="PS51118">
    <property type="entry name" value="HTH_HXLR"/>
    <property type="match status" value="1"/>
</dbReference>
<name>A0A7W0CRB3_9ACTN</name>
<dbReference type="SUPFAM" id="SSF46785">
    <property type="entry name" value="Winged helix' DNA-binding domain"/>
    <property type="match status" value="1"/>
</dbReference>
<dbReference type="EMBL" id="JACDUR010000008">
    <property type="protein sequence ID" value="MBA2895909.1"/>
    <property type="molecule type" value="Genomic_DNA"/>
</dbReference>
<accession>A0A7W0CRB3</accession>
<proteinExistence type="predicted"/>
<protein>
    <submittedName>
        <fullName evidence="6">DNA-binding HxlR family transcriptional regulator</fullName>
    </submittedName>
</protein>
<reference evidence="6 7" key="1">
    <citation type="submission" date="2020-07" db="EMBL/GenBank/DDBJ databases">
        <title>Genomic Encyclopedia of Type Strains, Phase IV (KMG-IV): sequencing the most valuable type-strain genomes for metagenomic binning, comparative biology and taxonomic classification.</title>
        <authorList>
            <person name="Goeker M."/>
        </authorList>
    </citation>
    <scope>NUCLEOTIDE SEQUENCE [LARGE SCALE GENOMIC DNA]</scope>
    <source>
        <strain evidence="6 7">DSM 45533</strain>
    </source>
</reference>
<comment type="caution">
    <text evidence="6">The sequence shown here is derived from an EMBL/GenBank/DDBJ whole genome shotgun (WGS) entry which is preliminary data.</text>
</comment>
<keyword evidence="7" id="KW-1185">Reference proteome</keyword>
<evidence type="ECO:0000256" key="4">
    <source>
        <dbReference type="SAM" id="MobiDB-lite"/>
    </source>
</evidence>
<dbReference type="GO" id="GO:0003677">
    <property type="term" value="F:DNA binding"/>
    <property type="evidence" value="ECO:0007669"/>
    <property type="project" value="UniProtKB-KW"/>
</dbReference>
<dbReference type="InterPro" id="IPR036390">
    <property type="entry name" value="WH_DNA-bd_sf"/>
</dbReference>
<keyword evidence="1" id="KW-0805">Transcription regulation</keyword>
<dbReference type="InterPro" id="IPR002577">
    <property type="entry name" value="HTH_HxlR"/>
</dbReference>
<dbReference type="Gene3D" id="1.10.10.10">
    <property type="entry name" value="Winged helix-like DNA-binding domain superfamily/Winged helix DNA-binding domain"/>
    <property type="match status" value="1"/>
</dbReference>
<organism evidence="6 7">
    <name type="scientific">Nonomuraea soli</name>
    <dbReference type="NCBI Taxonomy" id="1032476"/>
    <lineage>
        <taxon>Bacteria</taxon>
        <taxon>Bacillati</taxon>
        <taxon>Actinomycetota</taxon>
        <taxon>Actinomycetes</taxon>
        <taxon>Streptosporangiales</taxon>
        <taxon>Streptosporangiaceae</taxon>
        <taxon>Nonomuraea</taxon>
    </lineage>
</organism>
<keyword evidence="3" id="KW-0804">Transcription</keyword>
<evidence type="ECO:0000256" key="2">
    <source>
        <dbReference type="ARBA" id="ARBA00023125"/>
    </source>
</evidence>